<comment type="subcellular location">
    <subcellularLocation>
        <location evidence="1">Nucleus</location>
    </subcellularLocation>
</comment>
<evidence type="ECO:0000259" key="2">
    <source>
        <dbReference type="Pfam" id="PF01498"/>
    </source>
</evidence>
<reference evidence="4" key="1">
    <citation type="submission" date="1997-02" db="EMBL/GenBank/DDBJ databases">
        <title>Tsessebe, Topi and Tiang: Three distinct subfamilies of Tc1-like transposable elements in the malaria vector, Anopheles gambiae.</title>
        <authorList>
            <person name="Grossman G.L."/>
            <person name="Cornel A.J."/>
            <person name="Salazar-Rafferty C."/>
            <person name="Robertson H.M."/>
            <person name="Collins F.H."/>
        </authorList>
    </citation>
    <scope>NUCLEOTIDE SEQUENCE</scope>
    <source>
        <strain evidence="4">Suakoko</strain>
    </source>
</reference>
<dbReference type="Pfam" id="PF13358">
    <property type="entry name" value="DDE_3"/>
    <property type="match status" value="1"/>
</dbReference>
<dbReference type="GO" id="GO:0003677">
    <property type="term" value="F:DNA binding"/>
    <property type="evidence" value="ECO:0007669"/>
    <property type="project" value="InterPro"/>
</dbReference>
<dbReference type="AlphaFoldDB" id="O96916"/>
<dbReference type="InterPro" id="IPR038717">
    <property type="entry name" value="Tc1-like_DDE_dom"/>
</dbReference>
<dbReference type="InterPro" id="IPR036397">
    <property type="entry name" value="RNaseH_sf"/>
</dbReference>
<protein>
    <submittedName>
        <fullName evidence="4">Tc1-like transposase</fullName>
    </submittedName>
</protein>
<dbReference type="InterPro" id="IPR002492">
    <property type="entry name" value="Transposase_Tc1-like"/>
</dbReference>
<evidence type="ECO:0000259" key="3">
    <source>
        <dbReference type="Pfam" id="PF13358"/>
    </source>
</evidence>
<dbReference type="InterPro" id="IPR052338">
    <property type="entry name" value="Transposase_5"/>
</dbReference>
<dbReference type="NCBIfam" id="NF033545">
    <property type="entry name" value="transpos_IS630"/>
    <property type="match status" value="1"/>
</dbReference>
<dbReference type="Gene3D" id="3.30.420.10">
    <property type="entry name" value="Ribonuclease H-like superfamily/Ribonuclease H"/>
    <property type="match status" value="1"/>
</dbReference>
<dbReference type="GO" id="GO:0005634">
    <property type="term" value="C:nucleus"/>
    <property type="evidence" value="ECO:0007669"/>
    <property type="project" value="UniProtKB-SubCell"/>
</dbReference>
<feature type="domain" description="Transposase Tc1-like" evidence="2">
    <location>
        <begin position="63"/>
        <end position="130"/>
    </location>
</feature>
<sequence>MGRGKHCTPEERKDIQGLYRENVPIKTICKAFGRSRSFVDNAIRSEATGKSTGRPRKTTADVDARIVEMIRADPFKTCTRIKQELGLQVSAKTVSRRLHAAGFCARRPRKVRKLQHHHVEARIRFAEEHLAASIFWWSKIIFSDESRINLDGSDGIKYVWRFPNQAYHPKNTIKTLSHGGGHVMVWGCFFWHGTGPLFRINGTLNSEGYRKILSREMLPYARQQFGDEEHYIFQHDNDSKHTSRTVKCYLANQDVQVLPWPALSPDLNPIENLWSTLKRQLKNQPARSADDLWTRCKFMWERIDRSESRNLIGDMAKRCQEVIANNGHQIDR</sequence>
<proteinExistence type="predicted"/>
<evidence type="ECO:0000256" key="1">
    <source>
        <dbReference type="ARBA" id="ARBA00004123"/>
    </source>
</evidence>
<evidence type="ECO:0000313" key="4">
    <source>
        <dbReference type="EMBL" id="AAD03792.1"/>
    </source>
</evidence>
<dbReference type="GO" id="GO:0015074">
    <property type="term" value="P:DNA integration"/>
    <property type="evidence" value="ECO:0007669"/>
    <property type="project" value="InterPro"/>
</dbReference>
<name>O96916_ANOGA</name>
<feature type="domain" description="Tc1-like transposase DDE" evidence="3">
    <location>
        <begin position="140"/>
        <end position="292"/>
    </location>
</feature>
<dbReference type="InterPro" id="IPR047655">
    <property type="entry name" value="Transpos_IS630-like"/>
</dbReference>
<organism evidence="4">
    <name type="scientific">Anopheles gambiae</name>
    <name type="common">African malaria mosquito</name>
    <dbReference type="NCBI Taxonomy" id="7165"/>
    <lineage>
        <taxon>Eukaryota</taxon>
        <taxon>Metazoa</taxon>
        <taxon>Ecdysozoa</taxon>
        <taxon>Arthropoda</taxon>
        <taxon>Hexapoda</taxon>
        <taxon>Insecta</taxon>
        <taxon>Pterygota</taxon>
        <taxon>Neoptera</taxon>
        <taxon>Endopterygota</taxon>
        <taxon>Diptera</taxon>
        <taxon>Nematocera</taxon>
        <taxon>Culicoidea</taxon>
        <taxon>Culicidae</taxon>
        <taxon>Anophelinae</taxon>
        <taxon>Anopheles</taxon>
    </lineage>
</organism>
<dbReference type="InterPro" id="IPR009057">
    <property type="entry name" value="Homeodomain-like_sf"/>
</dbReference>
<dbReference type="PANTHER" id="PTHR23022:SF134">
    <property type="entry name" value="TRANSPOSABLE ELEMENT TC1 TRANSPOSASE"/>
    <property type="match status" value="1"/>
</dbReference>
<dbReference type="SUPFAM" id="SSF46689">
    <property type="entry name" value="Homeodomain-like"/>
    <property type="match status" value="1"/>
</dbReference>
<dbReference type="PANTHER" id="PTHR23022">
    <property type="entry name" value="TRANSPOSABLE ELEMENT-RELATED"/>
    <property type="match status" value="1"/>
</dbReference>
<dbReference type="Pfam" id="PF01498">
    <property type="entry name" value="HTH_Tnp_Tc3_2"/>
    <property type="match status" value="1"/>
</dbReference>
<dbReference type="EMBL" id="U89799">
    <property type="protein sequence ID" value="AAD03792.1"/>
    <property type="molecule type" value="Genomic_DNA"/>
</dbReference>
<dbReference type="GO" id="GO:0006313">
    <property type="term" value="P:DNA transposition"/>
    <property type="evidence" value="ECO:0007669"/>
    <property type="project" value="InterPro"/>
</dbReference>
<accession>O96916</accession>